<sequence>MAEESDFRYSGTDEKKKSFVESVNWCVNALKTIKVDLGALRGGTQLVTVASDKGGITLDFTKVELGGSGGGTPPVTGMSEYMVLQLIDVDGVLTPTWDWVRLADYTP</sequence>
<accession>X0S181</accession>
<comment type="caution">
    <text evidence="1">The sequence shown here is derived from an EMBL/GenBank/DDBJ whole genome shotgun (WGS) entry which is preliminary data.</text>
</comment>
<dbReference type="AlphaFoldDB" id="X0S181"/>
<protein>
    <submittedName>
        <fullName evidence="1">Uncharacterized protein</fullName>
    </submittedName>
</protein>
<dbReference type="EMBL" id="BARS01005533">
    <property type="protein sequence ID" value="GAF74828.1"/>
    <property type="molecule type" value="Genomic_DNA"/>
</dbReference>
<evidence type="ECO:0000313" key="1">
    <source>
        <dbReference type="EMBL" id="GAF74828.1"/>
    </source>
</evidence>
<gene>
    <name evidence="1" type="ORF">S01H1_10850</name>
</gene>
<organism evidence="1">
    <name type="scientific">marine sediment metagenome</name>
    <dbReference type="NCBI Taxonomy" id="412755"/>
    <lineage>
        <taxon>unclassified sequences</taxon>
        <taxon>metagenomes</taxon>
        <taxon>ecological metagenomes</taxon>
    </lineage>
</organism>
<reference evidence="1" key="1">
    <citation type="journal article" date="2014" name="Front. Microbiol.">
        <title>High frequency of phylogenetically diverse reductive dehalogenase-homologous genes in deep subseafloor sedimentary metagenomes.</title>
        <authorList>
            <person name="Kawai M."/>
            <person name="Futagami T."/>
            <person name="Toyoda A."/>
            <person name="Takaki Y."/>
            <person name="Nishi S."/>
            <person name="Hori S."/>
            <person name="Arai W."/>
            <person name="Tsubouchi T."/>
            <person name="Morono Y."/>
            <person name="Uchiyama I."/>
            <person name="Ito T."/>
            <person name="Fujiyama A."/>
            <person name="Inagaki F."/>
            <person name="Takami H."/>
        </authorList>
    </citation>
    <scope>NUCLEOTIDE SEQUENCE</scope>
    <source>
        <strain evidence="1">Expedition CK06-06</strain>
    </source>
</reference>
<name>X0S181_9ZZZZ</name>
<proteinExistence type="predicted"/>